<reference evidence="3" key="2">
    <citation type="journal article" date="2021" name="J Anim Sci Technol">
        <title>Complete genome sequence of Paenibacillus konkukensis sp. nov. SK3146 as a potential probiotic strain.</title>
        <authorList>
            <person name="Jung H.I."/>
            <person name="Park S."/>
            <person name="Niu K.M."/>
            <person name="Lee S.W."/>
            <person name="Kothari D."/>
            <person name="Yi K.J."/>
            <person name="Kim S.K."/>
        </authorList>
    </citation>
    <scope>NUCLEOTIDE SEQUENCE</scope>
    <source>
        <strain evidence="3">SK3146</strain>
    </source>
</reference>
<feature type="domain" description="Amidohydrolase-related" evidence="2">
    <location>
        <begin position="4"/>
        <end position="275"/>
    </location>
</feature>
<dbReference type="RefSeq" id="WP_249863432.1">
    <property type="nucleotide sequence ID" value="NZ_CP027059.1"/>
</dbReference>
<name>A0ABY4RFW9_9BACL</name>
<dbReference type="Gene3D" id="3.20.20.140">
    <property type="entry name" value="Metal-dependent hydrolases"/>
    <property type="match status" value="1"/>
</dbReference>
<dbReference type="Pfam" id="PF04909">
    <property type="entry name" value="Amidohydro_2"/>
    <property type="match status" value="1"/>
</dbReference>
<dbReference type="InterPro" id="IPR052350">
    <property type="entry name" value="Metallo-dep_Lactonases"/>
</dbReference>
<accession>A0ABY4RFW9</accession>
<evidence type="ECO:0000259" key="2">
    <source>
        <dbReference type="Pfam" id="PF04909"/>
    </source>
</evidence>
<dbReference type="SUPFAM" id="SSF51556">
    <property type="entry name" value="Metallo-dependent hydrolases"/>
    <property type="match status" value="1"/>
</dbReference>
<evidence type="ECO:0000256" key="1">
    <source>
        <dbReference type="ARBA" id="ARBA00038310"/>
    </source>
</evidence>
<gene>
    <name evidence="3" type="ORF">SK3146_00338</name>
</gene>
<comment type="similarity">
    <text evidence="1">Belongs to the metallo-dependent hydrolases superfamily.</text>
</comment>
<dbReference type="PANTHER" id="PTHR43569">
    <property type="entry name" value="AMIDOHYDROLASE"/>
    <property type="match status" value="1"/>
</dbReference>
<reference evidence="3" key="1">
    <citation type="submission" date="2018-02" db="EMBL/GenBank/DDBJ databases">
        <authorList>
            <person name="Kim S.-K."/>
            <person name="Jung H.-I."/>
            <person name="Lee S.-W."/>
        </authorList>
    </citation>
    <scope>NUCLEOTIDE SEQUENCE</scope>
    <source>
        <strain evidence="3">SK3146</strain>
    </source>
</reference>
<evidence type="ECO:0000313" key="4">
    <source>
        <dbReference type="Proteomes" id="UP001057134"/>
    </source>
</evidence>
<dbReference type="InterPro" id="IPR032466">
    <property type="entry name" value="Metal_Hydrolase"/>
</dbReference>
<organism evidence="3 4">
    <name type="scientific">Paenibacillus konkukensis</name>
    <dbReference type="NCBI Taxonomy" id="2020716"/>
    <lineage>
        <taxon>Bacteria</taxon>
        <taxon>Bacillati</taxon>
        <taxon>Bacillota</taxon>
        <taxon>Bacilli</taxon>
        <taxon>Bacillales</taxon>
        <taxon>Paenibacillaceae</taxon>
        <taxon>Paenibacillus</taxon>
    </lineage>
</organism>
<sequence>MYLDSHVHFWRPARGDYGWLKPDNSNLYRDFTPEQLLPHLTAGAVRGCIAVQAAPTDAETDELLSLADDHPWIVGVVGSLDPFAAEAAYAARYERLRERRRFSGVRLGGEQLERIARCGGEAVRRLRRWAEDRFAVDLLVRAHQLEHVLAVMRQAPELHAAVNHLGGPPYGDEQGRLSWERRMSALALYPNVMVKISGMLTSAGNRPELLRPYAAHLLEAYGPDRLMFGSDWPVATQNGGYRDVLMLFEQVLPAGLTERERSAVRFDSARRFYRISEAR</sequence>
<evidence type="ECO:0000313" key="3">
    <source>
        <dbReference type="EMBL" id="UQZ81182.1"/>
    </source>
</evidence>
<proteinExistence type="inferred from homology"/>
<dbReference type="PANTHER" id="PTHR43569:SF2">
    <property type="entry name" value="AMIDOHYDROLASE-RELATED DOMAIN-CONTAINING PROTEIN"/>
    <property type="match status" value="1"/>
</dbReference>
<dbReference type="Proteomes" id="UP001057134">
    <property type="component" value="Chromosome"/>
</dbReference>
<dbReference type="EMBL" id="CP027059">
    <property type="protein sequence ID" value="UQZ81182.1"/>
    <property type="molecule type" value="Genomic_DNA"/>
</dbReference>
<dbReference type="InterPro" id="IPR006680">
    <property type="entry name" value="Amidohydro-rel"/>
</dbReference>
<keyword evidence="4" id="KW-1185">Reference proteome</keyword>
<protein>
    <submittedName>
        <fullName evidence="3">Amidohydrolase</fullName>
    </submittedName>
</protein>